<dbReference type="InterPro" id="IPR052024">
    <property type="entry name" value="Methanogen_methyltrans"/>
</dbReference>
<dbReference type="Proteomes" id="UP000612893">
    <property type="component" value="Unassembled WGS sequence"/>
</dbReference>
<dbReference type="InterPro" id="IPR038071">
    <property type="entry name" value="UROD/MetE-like_sf"/>
</dbReference>
<dbReference type="SUPFAM" id="SSF51726">
    <property type="entry name" value="UROD/MetE-like"/>
    <property type="match status" value="1"/>
</dbReference>
<dbReference type="PANTHER" id="PTHR47099:SF1">
    <property type="entry name" value="METHYLCOBAMIDE:COM METHYLTRANSFERASE MTBA"/>
    <property type="match status" value="1"/>
</dbReference>
<protein>
    <submittedName>
        <fullName evidence="2">Uroporphyrinogen decarboxylase</fullName>
    </submittedName>
</protein>
<proteinExistence type="predicted"/>
<evidence type="ECO:0000313" key="2">
    <source>
        <dbReference type="EMBL" id="MBJ7600543.1"/>
    </source>
</evidence>
<dbReference type="AlphaFoldDB" id="A0A934NAZ6"/>
<name>A0A934NAZ6_9BACT</name>
<dbReference type="Gene3D" id="3.20.20.210">
    <property type="match status" value="1"/>
</dbReference>
<dbReference type="InterPro" id="IPR000257">
    <property type="entry name" value="Uroporphyrinogen_deCOase"/>
</dbReference>
<dbReference type="EMBL" id="JAEKNR010000209">
    <property type="protein sequence ID" value="MBJ7600543.1"/>
    <property type="molecule type" value="Genomic_DNA"/>
</dbReference>
<feature type="domain" description="Uroporphyrinogen decarboxylase (URO-D)" evidence="1">
    <location>
        <begin position="3"/>
        <end position="321"/>
    </location>
</feature>
<accession>A0A934NAZ6</accession>
<gene>
    <name evidence="2" type="ORF">JF922_21045</name>
</gene>
<dbReference type="GO" id="GO:0006779">
    <property type="term" value="P:porphyrin-containing compound biosynthetic process"/>
    <property type="evidence" value="ECO:0007669"/>
    <property type="project" value="InterPro"/>
</dbReference>
<organism evidence="2 3">
    <name type="scientific">Candidatus Nephthysia bennettiae</name>
    <dbReference type="NCBI Taxonomy" id="3127016"/>
    <lineage>
        <taxon>Bacteria</taxon>
        <taxon>Bacillati</taxon>
        <taxon>Candidatus Dormiibacterota</taxon>
        <taxon>Candidatus Dormibacteria</taxon>
        <taxon>Candidatus Dormibacterales</taxon>
        <taxon>Candidatus Dormibacteraceae</taxon>
        <taxon>Candidatus Nephthysia</taxon>
    </lineage>
</organism>
<dbReference type="PANTHER" id="PTHR47099">
    <property type="entry name" value="METHYLCOBAMIDE:COM METHYLTRANSFERASE MTBA"/>
    <property type="match status" value="1"/>
</dbReference>
<comment type="caution">
    <text evidence="2">The sequence shown here is derived from an EMBL/GenBank/DDBJ whole genome shotgun (WGS) entry which is preliminary data.</text>
</comment>
<dbReference type="Pfam" id="PF01208">
    <property type="entry name" value="URO-D"/>
    <property type="match status" value="1"/>
</dbReference>
<keyword evidence="3" id="KW-1185">Reference proteome</keyword>
<sequence length="327" mass="35421">MTHRQRVTEALAGRPTDRTPVSLWRHFGGIDVSADGLTEAMVEFQETYDFDFVKFMPTGTYTIMDYGAETTWEPHARGTRTVHRLPVNRITDWASLRPLDVDKGMFATVNDALRQTVQSMGPDTPVLQTIFSPLTVANKLGGPATMAALRQEPAVFEQAMEALAALTERLVAAALDRGADIFYATQTCTAEVVSLEEVRRWETPYAERVLGPLRGRALVLLHAHGDFLWFDEAAGWPIDGINWHDRRGGPSLADGGARIRPGMVGGLNGYGSLRNGPRRAVLDEVADAVAQGGGRLIVAPGCVIPGDCPPHLIRAARTAVEGVAAGL</sequence>
<evidence type="ECO:0000259" key="1">
    <source>
        <dbReference type="Pfam" id="PF01208"/>
    </source>
</evidence>
<evidence type="ECO:0000313" key="3">
    <source>
        <dbReference type="Proteomes" id="UP000612893"/>
    </source>
</evidence>
<dbReference type="GO" id="GO:0004853">
    <property type="term" value="F:uroporphyrinogen decarboxylase activity"/>
    <property type="evidence" value="ECO:0007669"/>
    <property type="project" value="InterPro"/>
</dbReference>
<reference evidence="2" key="1">
    <citation type="submission" date="2020-10" db="EMBL/GenBank/DDBJ databases">
        <title>Ca. Dormibacterota MAGs.</title>
        <authorList>
            <person name="Montgomery K."/>
        </authorList>
    </citation>
    <scope>NUCLEOTIDE SEQUENCE [LARGE SCALE GENOMIC DNA]</scope>
    <source>
        <strain evidence="2">SC8812_S17_10</strain>
    </source>
</reference>